<gene>
    <name evidence="6" type="primary">rsmI</name>
    <name evidence="9" type="ORF">C8D95_101335</name>
</gene>
<dbReference type="NCBIfam" id="TIGR00096">
    <property type="entry name" value="16S rRNA (cytidine(1402)-2'-O)-methyltransferase"/>
    <property type="match status" value="1"/>
</dbReference>
<proteinExistence type="inferred from homology"/>
<dbReference type="PANTHER" id="PTHR46111">
    <property type="entry name" value="RIBOSOMAL RNA SMALL SUBUNIT METHYLTRANSFERASE I"/>
    <property type="match status" value="1"/>
</dbReference>
<accession>A0A316GC66</accession>
<name>A0A316GC66_9RHOB</name>
<dbReference type="AlphaFoldDB" id="A0A316GC66"/>
<protein>
    <recommendedName>
        <fullName evidence="6">Ribosomal RNA small subunit methyltransferase I</fullName>
        <ecNumber evidence="6">2.1.1.198</ecNumber>
    </recommendedName>
    <alternativeName>
        <fullName evidence="6">16S rRNA 2'-O-ribose C1402 methyltransferase</fullName>
    </alternativeName>
    <alternativeName>
        <fullName evidence="6">rRNA (cytidine-2'-O-)-methyltransferase RsmI</fullName>
    </alternativeName>
</protein>
<dbReference type="InterPro" id="IPR035996">
    <property type="entry name" value="4pyrrol_Methylase_sf"/>
</dbReference>
<keyword evidence="3 6" id="KW-0489">Methyltransferase</keyword>
<evidence type="ECO:0000259" key="8">
    <source>
        <dbReference type="Pfam" id="PF23016"/>
    </source>
</evidence>
<comment type="caution">
    <text evidence="9">The sequence shown here is derived from an EMBL/GenBank/DDBJ whole genome shotgun (WGS) entry which is preliminary data.</text>
</comment>
<comment type="function">
    <text evidence="6">Catalyzes the 2'-O-methylation of the ribose of cytidine 1402 (C1402) in 16S rRNA.</text>
</comment>
<dbReference type="InterPro" id="IPR053910">
    <property type="entry name" value="RsmI_HTH"/>
</dbReference>
<dbReference type="InterPro" id="IPR008189">
    <property type="entry name" value="rRNA_ssu_MeTfrase_I"/>
</dbReference>
<evidence type="ECO:0000256" key="1">
    <source>
        <dbReference type="ARBA" id="ARBA00022490"/>
    </source>
</evidence>
<keyword evidence="1 6" id="KW-0963">Cytoplasm</keyword>
<dbReference type="PANTHER" id="PTHR46111:SF1">
    <property type="entry name" value="RIBOSOMAL RNA SMALL SUBUNIT METHYLTRANSFERASE I"/>
    <property type="match status" value="1"/>
</dbReference>
<dbReference type="CDD" id="cd11648">
    <property type="entry name" value="RsmI"/>
    <property type="match status" value="1"/>
</dbReference>
<dbReference type="Proteomes" id="UP000245390">
    <property type="component" value="Unassembled WGS sequence"/>
</dbReference>
<organism evidence="9 10">
    <name type="scientific">Silicimonas algicola</name>
    <dbReference type="NCBI Taxonomy" id="1826607"/>
    <lineage>
        <taxon>Bacteria</taxon>
        <taxon>Pseudomonadati</taxon>
        <taxon>Pseudomonadota</taxon>
        <taxon>Alphaproteobacteria</taxon>
        <taxon>Rhodobacterales</taxon>
        <taxon>Paracoccaceae</taxon>
    </lineage>
</organism>
<comment type="subcellular location">
    <subcellularLocation>
        <location evidence="6">Cytoplasm</location>
    </subcellularLocation>
</comment>
<evidence type="ECO:0000256" key="5">
    <source>
        <dbReference type="ARBA" id="ARBA00022691"/>
    </source>
</evidence>
<dbReference type="Pfam" id="PF00590">
    <property type="entry name" value="TP_methylase"/>
    <property type="match status" value="1"/>
</dbReference>
<dbReference type="FunFam" id="3.30.950.10:FF:000002">
    <property type="entry name" value="Ribosomal RNA small subunit methyltransferase I"/>
    <property type="match status" value="1"/>
</dbReference>
<dbReference type="Gene3D" id="3.40.1010.10">
    <property type="entry name" value="Cobalt-precorrin-4 Transmethylase, Domain 1"/>
    <property type="match status" value="1"/>
</dbReference>
<dbReference type="GO" id="GO:0070677">
    <property type="term" value="F:rRNA (cytosine-2'-O-)-methyltransferase activity"/>
    <property type="evidence" value="ECO:0007669"/>
    <property type="project" value="UniProtKB-UniRule"/>
</dbReference>
<dbReference type="Gene3D" id="3.30.950.10">
    <property type="entry name" value="Methyltransferase, Cobalt-precorrin-4 Transmethylase, Domain 2"/>
    <property type="match status" value="1"/>
</dbReference>
<dbReference type="InterPro" id="IPR014777">
    <property type="entry name" value="4pyrrole_Mease_sub1"/>
</dbReference>
<evidence type="ECO:0000313" key="9">
    <source>
        <dbReference type="EMBL" id="PWK58521.1"/>
    </source>
</evidence>
<dbReference type="Pfam" id="PF23016">
    <property type="entry name" value="RsmI_C"/>
    <property type="match status" value="1"/>
</dbReference>
<comment type="similarity">
    <text evidence="6">Belongs to the methyltransferase superfamily. RsmI family.</text>
</comment>
<evidence type="ECO:0000256" key="4">
    <source>
        <dbReference type="ARBA" id="ARBA00022679"/>
    </source>
</evidence>
<feature type="domain" description="Tetrapyrrole methylase" evidence="7">
    <location>
        <begin position="14"/>
        <end position="216"/>
    </location>
</feature>
<dbReference type="HAMAP" id="MF_01877">
    <property type="entry name" value="16SrRNA_methyltr_I"/>
    <property type="match status" value="1"/>
</dbReference>
<dbReference type="EC" id="2.1.1.198" evidence="6"/>
<dbReference type="InterPro" id="IPR000878">
    <property type="entry name" value="4pyrrol_Mease"/>
</dbReference>
<evidence type="ECO:0000256" key="6">
    <source>
        <dbReference type="HAMAP-Rule" id="MF_01877"/>
    </source>
</evidence>
<keyword evidence="5 6" id="KW-0949">S-adenosyl-L-methionine</keyword>
<dbReference type="EMBL" id="QGGV01000001">
    <property type="protein sequence ID" value="PWK58521.1"/>
    <property type="molecule type" value="Genomic_DNA"/>
</dbReference>
<keyword evidence="4 6" id="KW-0808">Transferase</keyword>
<dbReference type="PIRSF" id="PIRSF005917">
    <property type="entry name" value="MTase_YraL"/>
    <property type="match status" value="1"/>
</dbReference>
<keyword evidence="10" id="KW-1185">Reference proteome</keyword>
<evidence type="ECO:0000256" key="3">
    <source>
        <dbReference type="ARBA" id="ARBA00022603"/>
    </source>
</evidence>
<dbReference type="SUPFAM" id="SSF53790">
    <property type="entry name" value="Tetrapyrrole methylase"/>
    <property type="match status" value="1"/>
</dbReference>
<dbReference type="RefSeq" id="WP_164721559.1">
    <property type="nucleotide sequence ID" value="NZ_CP034588.1"/>
</dbReference>
<dbReference type="GO" id="GO:0005737">
    <property type="term" value="C:cytoplasm"/>
    <property type="evidence" value="ECO:0007669"/>
    <property type="project" value="UniProtKB-SubCell"/>
</dbReference>
<dbReference type="InterPro" id="IPR014776">
    <property type="entry name" value="4pyrrole_Mease_sub2"/>
</dbReference>
<evidence type="ECO:0000259" key="7">
    <source>
        <dbReference type="Pfam" id="PF00590"/>
    </source>
</evidence>
<comment type="catalytic activity">
    <reaction evidence="6">
        <text>cytidine(1402) in 16S rRNA + S-adenosyl-L-methionine = 2'-O-methylcytidine(1402) in 16S rRNA + S-adenosyl-L-homocysteine + H(+)</text>
        <dbReference type="Rhea" id="RHEA:42924"/>
        <dbReference type="Rhea" id="RHEA-COMP:10285"/>
        <dbReference type="Rhea" id="RHEA-COMP:10286"/>
        <dbReference type="ChEBI" id="CHEBI:15378"/>
        <dbReference type="ChEBI" id="CHEBI:57856"/>
        <dbReference type="ChEBI" id="CHEBI:59789"/>
        <dbReference type="ChEBI" id="CHEBI:74495"/>
        <dbReference type="ChEBI" id="CHEBI:82748"/>
        <dbReference type="EC" id="2.1.1.198"/>
    </reaction>
</comment>
<evidence type="ECO:0000256" key="2">
    <source>
        <dbReference type="ARBA" id="ARBA00022552"/>
    </source>
</evidence>
<sequence length="286" mass="30137">MSAGDGRAVLAPGLYFVATPLGNARDITLRALDILRDADVLAAEDTRTLRHLMEIHGIPLGGRRIVAYHDHNGPEARPRLLAFLREGRSVAYASEAGTPLVADPGFVLARAAIAEGLPVTTAPGPSAVVAALTIAGLPSDRFTFAGFPPNAAGPRRRFLAELAEAPGTLVLYESPKRVAATLAAAVEVLGGSRPAALCREITKKFEETRRGTLESLAEGAVADPPRGEIVLCIGEGTNEASEQELADALKEALASKPLKEAAREVADRFGVSRRDLYQMGLGFNSN</sequence>
<feature type="domain" description="RsmI HTH" evidence="8">
    <location>
        <begin position="239"/>
        <end position="281"/>
    </location>
</feature>
<evidence type="ECO:0000313" key="10">
    <source>
        <dbReference type="Proteomes" id="UP000245390"/>
    </source>
</evidence>
<reference evidence="9 10" key="1">
    <citation type="submission" date="2018-05" db="EMBL/GenBank/DDBJ databases">
        <title>Genomic Encyclopedia of Type Strains, Phase IV (KMG-IV): sequencing the most valuable type-strain genomes for metagenomic binning, comparative biology and taxonomic classification.</title>
        <authorList>
            <person name="Goeker M."/>
        </authorList>
    </citation>
    <scope>NUCLEOTIDE SEQUENCE [LARGE SCALE GENOMIC DNA]</scope>
    <source>
        <strain evidence="9 10">DSM 103371</strain>
    </source>
</reference>
<keyword evidence="2 6" id="KW-0698">rRNA processing</keyword>